<comment type="caution">
    <text evidence="2">The sequence shown here is derived from an EMBL/GenBank/DDBJ whole genome shotgun (WGS) entry which is preliminary data.</text>
</comment>
<dbReference type="RefSeq" id="WP_154497359.1">
    <property type="nucleotide sequence ID" value="NZ_VUMU01000015.1"/>
</dbReference>
<gene>
    <name evidence="2" type="ORF">FYJ59_11385</name>
</gene>
<keyword evidence="1" id="KW-0472">Membrane</keyword>
<keyword evidence="1" id="KW-1133">Transmembrane helix</keyword>
<sequence length="139" mass="16091">MAASYISVPRDLTKVKSKVMFNLTKRQLICFGLAALVGVPSFFLLKLAFSISTSVMIMMVIMMPFFFLAMYEKHGQPLEVFLKHFIQANFVRPKTRPYKTDNYYAALIRQAKAEEEVEKIVRISEEREKERVRDAKASD</sequence>
<proteinExistence type="predicted"/>
<dbReference type="Proteomes" id="UP000476055">
    <property type="component" value="Unassembled WGS sequence"/>
</dbReference>
<accession>A0A6L5YLK1</accession>
<evidence type="ECO:0000313" key="3">
    <source>
        <dbReference type="Proteomes" id="UP000476055"/>
    </source>
</evidence>
<name>A0A6L5YLK1_9FIRM</name>
<reference evidence="2 3" key="1">
    <citation type="submission" date="2019-08" db="EMBL/GenBank/DDBJ databases">
        <title>In-depth cultivation of the pig gut microbiome towards novel bacterial diversity and tailored functional studies.</title>
        <authorList>
            <person name="Wylensek D."/>
            <person name="Hitch T.C.A."/>
            <person name="Clavel T."/>
        </authorList>
    </citation>
    <scope>NUCLEOTIDE SEQUENCE [LARGE SCALE GENOMIC DNA]</scope>
    <source>
        <strain evidence="2 3">WCA3-601-WT-6H</strain>
    </source>
</reference>
<keyword evidence="3" id="KW-1185">Reference proteome</keyword>
<evidence type="ECO:0000313" key="2">
    <source>
        <dbReference type="EMBL" id="MST58830.1"/>
    </source>
</evidence>
<dbReference type="AlphaFoldDB" id="A0A6L5YLK1"/>
<keyword evidence="1" id="KW-0812">Transmembrane</keyword>
<organism evidence="2 3">
    <name type="scientific">Waltera intestinalis</name>
    <dbReference type="NCBI Taxonomy" id="2606635"/>
    <lineage>
        <taxon>Bacteria</taxon>
        <taxon>Bacillati</taxon>
        <taxon>Bacillota</taxon>
        <taxon>Clostridia</taxon>
        <taxon>Lachnospirales</taxon>
        <taxon>Lachnospiraceae</taxon>
        <taxon>Waltera</taxon>
    </lineage>
</organism>
<feature type="transmembrane region" description="Helical" evidence="1">
    <location>
        <begin position="51"/>
        <end position="71"/>
    </location>
</feature>
<dbReference type="Pfam" id="PF12666">
    <property type="entry name" value="PrgI"/>
    <property type="match status" value="1"/>
</dbReference>
<protein>
    <submittedName>
        <fullName evidence="2">PrgI family protein</fullName>
    </submittedName>
</protein>
<feature type="transmembrane region" description="Helical" evidence="1">
    <location>
        <begin position="28"/>
        <end position="45"/>
    </location>
</feature>
<evidence type="ECO:0000256" key="1">
    <source>
        <dbReference type="SAM" id="Phobius"/>
    </source>
</evidence>
<dbReference type="EMBL" id="VUMU01000015">
    <property type="protein sequence ID" value="MST58830.1"/>
    <property type="molecule type" value="Genomic_DNA"/>
</dbReference>
<dbReference type="InterPro" id="IPR024414">
    <property type="entry name" value="Uncharacterised_PrgI"/>
</dbReference>